<feature type="transmembrane region" description="Helical" evidence="1">
    <location>
        <begin position="195"/>
        <end position="214"/>
    </location>
</feature>
<name>A0A9X4LIA3_9STAP</name>
<protein>
    <submittedName>
        <fullName evidence="2">ABC-2 transporter permease</fullName>
    </submittedName>
</protein>
<dbReference type="NCBIfam" id="NF047560">
    <property type="entry name" value="PSM_export_PmtB"/>
    <property type="match status" value="1"/>
</dbReference>
<dbReference type="Proteomes" id="UP001152302">
    <property type="component" value="Unassembled WGS sequence"/>
</dbReference>
<proteinExistence type="predicted"/>
<dbReference type="InterPro" id="IPR025699">
    <property type="entry name" value="ABC2_memb-like"/>
</dbReference>
<feature type="transmembrane region" description="Helical" evidence="1">
    <location>
        <begin position="43"/>
        <end position="65"/>
    </location>
</feature>
<feature type="transmembrane region" description="Helical" evidence="1">
    <location>
        <begin position="121"/>
        <end position="143"/>
    </location>
</feature>
<comment type="caution">
    <text evidence="2">The sequence shown here is derived from an EMBL/GenBank/DDBJ whole genome shotgun (WGS) entry which is preliminary data.</text>
</comment>
<organism evidence="2 3">
    <name type="scientific">Staphylococcus equorum</name>
    <dbReference type="NCBI Taxonomy" id="246432"/>
    <lineage>
        <taxon>Bacteria</taxon>
        <taxon>Bacillati</taxon>
        <taxon>Bacillota</taxon>
        <taxon>Bacilli</taxon>
        <taxon>Bacillales</taxon>
        <taxon>Staphylococcaceae</taxon>
        <taxon>Staphylococcus</taxon>
    </lineage>
</organism>
<feature type="transmembrane region" description="Helical" evidence="1">
    <location>
        <begin position="86"/>
        <end position="109"/>
    </location>
</feature>
<keyword evidence="1" id="KW-1133">Transmembrane helix</keyword>
<evidence type="ECO:0000313" key="3">
    <source>
        <dbReference type="Proteomes" id="UP001152302"/>
    </source>
</evidence>
<dbReference type="EMBL" id="JAMBPX010000014">
    <property type="protein sequence ID" value="MDG0860573.1"/>
    <property type="molecule type" value="Genomic_DNA"/>
</dbReference>
<reference evidence="2" key="1">
    <citation type="submission" date="2022-05" db="EMBL/GenBank/DDBJ databases">
        <title>Comparative genomics of Staphylococcus equorum isolates.</title>
        <authorList>
            <person name="Luelf R.H."/>
        </authorList>
    </citation>
    <scope>NUCLEOTIDE SEQUENCE</scope>
    <source>
        <strain evidence="2">TMW 2.2343</strain>
    </source>
</reference>
<dbReference type="RefSeq" id="WP_277582393.1">
    <property type="nucleotide sequence ID" value="NZ_JAMBPV010000014.1"/>
</dbReference>
<feature type="transmembrane region" description="Helical" evidence="1">
    <location>
        <begin position="16"/>
        <end position="37"/>
    </location>
</feature>
<dbReference type="AlphaFoldDB" id="A0A9X4LIA3"/>
<evidence type="ECO:0000313" key="2">
    <source>
        <dbReference type="EMBL" id="MDG0860573.1"/>
    </source>
</evidence>
<sequence length="220" mass="25047">MKNLLIRNLKLRKWTIIIYAILLLFSPLQLIIIPNSIFTNALYSAVAMILLFISILDSGHVFRFNSKLGHRIAYEFFGSLPVSKKALLNANYLTVIVFTLIGAVILSLYTMPNSNVSSSDININISMPFSYIAVNFFAVPIAFKKFTEQKADYISYLIYILTMVILIPVIVVLFVVGICTLFNYSLGILNYFETIFNYGFLTLSIILFIANYIIQYKKLT</sequence>
<feature type="transmembrane region" description="Helical" evidence="1">
    <location>
        <begin position="155"/>
        <end position="183"/>
    </location>
</feature>
<accession>A0A9X4LIA3</accession>
<dbReference type="Pfam" id="PF13346">
    <property type="entry name" value="ABC2_membrane_5"/>
    <property type="match status" value="1"/>
</dbReference>
<gene>
    <name evidence="2" type="ORF">M4L21_14830</name>
</gene>
<evidence type="ECO:0000256" key="1">
    <source>
        <dbReference type="SAM" id="Phobius"/>
    </source>
</evidence>
<keyword evidence="1" id="KW-0472">Membrane</keyword>
<keyword evidence="1" id="KW-0812">Transmembrane</keyword>